<reference evidence="3" key="1">
    <citation type="submission" date="2021-02" db="EMBL/GenBank/DDBJ databases">
        <title>Genome sequence Cadophora malorum strain M34.</title>
        <authorList>
            <person name="Stefanovic E."/>
            <person name="Vu D."/>
            <person name="Scully C."/>
            <person name="Dijksterhuis J."/>
            <person name="Roader J."/>
            <person name="Houbraken J."/>
        </authorList>
    </citation>
    <scope>NUCLEOTIDE SEQUENCE</scope>
    <source>
        <strain evidence="3">M34</strain>
    </source>
</reference>
<proteinExistence type="predicted"/>
<dbReference type="Gene3D" id="3.90.226.10">
    <property type="entry name" value="2-enoyl-CoA Hydratase, Chain A, domain 1"/>
    <property type="match status" value="1"/>
</dbReference>
<feature type="compositionally biased region" description="Pro residues" evidence="1">
    <location>
        <begin position="308"/>
        <end position="321"/>
    </location>
</feature>
<dbReference type="InterPro" id="IPR056186">
    <property type="entry name" value="PDZ_CPAF-rel"/>
</dbReference>
<dbReference type="InterPro" id="IPR052766">
    <property type="entry name" value="S41A_metabolite_peptidase"/>
</dbReference>
<organism evidence="3 4">
    <name type="scientific">Cadophora malorum</name>
    <dbReference type="NCBI Taxonomy" id="108018"/>
    <lineage>
        <taxon>Eukaryota</taxon>
        <taxon>Fungi</taxon>
        <taxon>Dikarya</taxon>
        <taxon>Ascomycota</taxon>
        <taxon>Pezizomycotina</taxon>
        <taxon>Leotiomycetes</taxon>
        <taxon>Helotiales</taxon>
        <taxon>Ploettnerulaceae</taxon>
        <taxon>Cadophora</taxon>
    </lineage>
</organism>
<dbReference type="Pfam" id="PF23658">
    <property type="entry name" value="PDZ_CPAF_rel"/>
    <property type="match status" value="1"/>
</dbReference>
<gene>
    <name evidence="3" type="ORF">IFR04_008133</name>
</gene>
<dbReference type="Proteomes" id="UP000664132">
    <property type="component" value="Unassembled WGS sequence"/>
</dbReference>
<comment type="caution">
    <text evidence="3">The sequence shown here is derived from an EMBL/GenBank/DDBJ whole genome shotgun (WGS) entry which is preliminary data.</text>
</comment>
<dbReference type="EMBL" id="JAFJYH010000121">
    <property type="protein sequence ID" value="KAG4418771.1"/>
    <property type="molecule type" value="Genomic_DNA"/>
</dbReference>
<protein>
    <recommendedName>
        <fullName evidence="2">CPAF-like PDZ domain-containing protein</fullName>
    </recommendedName>
</protein>
<dbReference type="AlphaFoldDB" id="A0A8H7TFZ7"/>
<evidence type="ECO:0000313" key="4">
    <source>
        <dbReference type="Proteomes" id="UP000664132"/>
    </source>
</evidence>
<accession>A0A8H7TFZ7</accession>
<dbReference type="InterPro" id="IPR029045">
    <property type="entry name" value="ClpP/crotonase-like_dom_sf"/>
</dbReference>
<name>A0A8H7TFZ7_9HELO</name>
<dbReference type="SUPFAM" id="SSF52096">
    <property type="entry name" value="ClpP/crotonase"/>
    <property type="match status" value="1"/>
</dbReference>
<keyword evidence="4" id="KW-1185">Reference proteome</keyword>
<evidence type="ECO:0000313" key="3">
    <source>
        <dbReference type="EMBL" id="KAG4418771.1"/>
    </source>
</evidence>
<dbReference type="PANTHER" id="PTHR37049">
    <property type="entry name" value="PEPTIDASE S41 FAMILY PROTEIN"/>
    <property type="match status" value="1"/>
</dbReference>
<feature type="domain" description="CPAF-like PDZ" evidence="2">
    <location>
        <begin position="166"/>
        <end position="274"/>
    </location>
</feature>
<evidence type="ECO:0000256" key="1">
    <source>
        <dbReference type="SAM" id="MobiDB-lite"/>
    </source>
</evidence>
<feature type="region of interest" description="Disordered" evidence="1">
    <location>
        <begin position="298"/>
        <end position="321"/>
    </location>
</feature>
<sequence length="691" mass="76122">MRYKDVLCMALEAVLVVSSPVQNPCKDTIHDLTARYDSGTDYLDACGEISRSIKGLDYSTEIRVDPTTAYKCLRSTPNDAARARPFINEIKKYAAAQSTLAYLKNPPEGYLMPAVDIMGELDSILGTLYHSHYEFDVAVAKVFNAAYDGHFWIELCSLSQILFIRPDLRLVSFANNSNSVPRVYLRQDIEDSNDPSPIHLINGEKAESYIMRYSLLSGNFHDPDALYNSMFDTIQTGSGGIIHYPLGEYEPYTTVTFDNGTTVVYDTIAIVSQPELWTSVNSAGSFIETFCVNSTRFGNTTSDQSTPPADPTPPIDTPPVPTRLEGYPEPALPFYDKGSFAGYFLDSNGWGDVAVLAVRSFETDDDVVLNQYTKYFTDFFEYSRSQGKTKLIIDLSGNAGGTAVLSPTLFSRLFPQIPLWSQANRRATKLFNLLGNIASHALFPQSLLQSSGSGYNYKTEVKSDLSQFDSFKEYFGPVEMYNDSFSSAVGRFKFEEEVPGYLSGSPQTFAAENIVLLSDGQCSSACATFYEWMTTFGSVNNIVVGGRPENKPMQFVGGTKGGVVNNFAGHFDSYISEARDLVDVFGLDITALEGGDELVNGTKEGGVVPLETGKLPFQLSGSKGGAVNIYNAFRVDPKDGSLTEKVPLQFVYEKADCRLFYTKETVLAIDKHWARVAKTMWGNGACVEEVA</sequence>
<evidence type="ECO:0000259" key="2">
    <source>
        <dbReference type="Pfam" id="PF23658"/>
    </source>
</evidence>
<dbReference type="OrthoDB" id="27214at2759"/>
<dbReference type="PANTHER" id="PTHR37049:SF4">
    <property type="entry name" value="RHODANESE DOMAIN-CONTAINING PROTEIN"/>
    <property type="match status" value="1"/>
</dbReference>